<gene>
    <name evidence="7" type="ORF">ACFFH7_08885</name>
</gene>
<dbReference type="Pfam" id="PF03704">
    <property type="entry name" value="BTAD"/>
    <property type="match status" value="1"/>
</dbReference>
<evidence type="ECO:0000313" key="7">
    <source>
        <dbReference type="EMBL" id="MFC0541594.1"/>
    </source>
</evidence>
<name>A0ABV6MMR9_9PSEU</name>
<dbReference type="Gene3D" id="1.25.40.10">
    <property type="entry name" value="Tetratricopeptide repeat domain"/>
    <property type="match status" value="1"/>
</dbReference>
<evidence type="ECO:0000313" key="8">
    <source>
        <dbReference type="Proteomes" id="UP001589810"/>
    </source>
</evidence>
<dbReference type="InterPro" id="IPR051677">
    <property type="entry name" value="AfsR-DnrI-RedD_regulator"/>
</dbReference>
<evidence type="ECO:0000256" key="4">
    <source>
        <dbReference type="ARBA" id="ARBA00023163"/>
    </source>
</evidence>
<dbReference type="InterPro" id="IPR001867">
    <property type="entry name" value="OmpR/PhoB-type_DNA-bd"/>
</dbReference>
<dbReference type="InterPro" id="IPR036388">
    <property type="entry name" value="WH-like_DNA-bd_sf"/>
</dbReference>
<dbReference type="PROSITE" id="PS51755">
    <property type="entry name" value="OMPR_PHOB"/>
    <property type="match status" value="1"/>
</dbReference>
<reference evidence="7 8" key="1">
    <citation type="submission" date="2024-09" db="EMBL/GenBank/DDBJ databases">
        <authorList>
            <person name="Sun Q."/>
            <person name="Mori K."/>
        </authorList>
    </citation>
    <scope>NUCLEOTIDE SEQUENCE [LARGE SCALE GENOMIC DNA]</scope>
    <source>
        <strain evidence="7 8">TBRC 1432</strain>
    </source>
</reference>
<accession>A0ABV6MMR9</accession>
<dbReference type="InterPro" id="IPR011990">
    <property type="entry name" value="TPR-like_helical_dom_sf"/>
</dbReference>
<dbReference type="Proteomes" id="UP001589810">
    <property type="component" value="Unassembled WGS sequence"/>
</dbReference>
<evidence type="ECO:0000256" key="1">
    <source>
        <dbReference type="ARBA" id="ARBA00005820"/>
    </source>
</evidence>
<dbReference type="SMART" id="SM00862">
    <property type="entry name" value="Trans_reg_C"/>
    <property type="match status" value="1"/>
</dbReference>
<dbReference type="EMBL" id="JBHLUD010000002">
    <property type="protein sequence ID" value="MFC0541594.1"/>
    <property type="molecule type" value="Genomic_DNA"/>
</dbReference>
<keyword evidence="8" id="KW-1185">Reference proteome</keyword>
<evidence type="ECO:0000256" key="5">
    <source>
        <dbReference type="PROSITE-ProRule" id="PRU01091"/>
    </source>
</evidence>
<keyword evidence="3 5" id="KW-0238">DNA-binding</keyword>
<evidence type="ECO:0000259" key="6">
    <source>
        <dbReference type="PROSITE" id="PS51755"/>
    </source>
</evidence>
<dbReference type="InterPro" id="IPR027417">
    <property type="entry name" value="P-loop_NTPase"/>
</dbReference>
<keyword evidence="4" id="KW-0804">Transcription</keyword>
<dbReference type="RefSeq" id="WP_273942378.1">
    <property type="nucleotide sequence ID" value="NZ_CP097263.1"/>
</dbReference>
<dbReference type="PANTHER" id="PTHR35807:SF1">
    <property type="entry name" value="TRANSCRIPTIONAL REGULATOR REDD"/>
    <property type="match status" value="1"/>
</dbReference>
<keyword evidence="2" id="KW-0805">Transcription regulation</keyword>
<dbReference type="PRINTS" id="PR00364">
    <property type="entry name" value="DISEASERSIST"/>
</dbReference>
<dbReference type="Pfam" id="PF00486">
    <property type="entry name" value="Trans_reg_C"/>
    <property type="match status" value="1"/>
</dbReference>
<dbReference type="SUPFAM" id="SSF48452">
    <property type="entry name" value="TPR-like"/>
    <property type="match status" value="1"/>
</dbReference>
<sequence length="632" mass="67763">MLGPVELHAGGKPVDIGPPRQRAVLAALSVDVGRPVLPGTMIDRVWGQEPPDGVRHGLHVYVARIRRVLRQADPSTATSLVRRSGGYVLDVDPDQVDMHRFARLVQQSRDPACRDLDRVTLLRQAMRLWRDTPLADLPGLWVEQVRQTLVQQRLDTAVAWAQAEVAVGGAAATIPTLTELVGEHPLVESLAAALMRAHHATGNTEEALTSYTSMRQRLVEALGIEPGAELKALHQQVLRADLDEPAARPPALSTALSTTRSVAPSIALSLPDSPVPAQLPMDVPGFSGRGAELGQLDALLTQAEGVGVSVVSGTAGVGKTALAVHWAHRVRSSFPDGQLCVDLRGFAPDSSATPDEVIGGFLEALGVARHRVPATLADRAALYRSMLSGRRMLVVLDNARDAQQVRPLLPGSPGCLVLVTSRHQLPGLVAHGARPLVLDLPSPDEAREMMIRRLGVTDRGTLDEIIALCARLPLALSISAARATTRPHVPLRALADELRRTSGSLAAFVGDDEATNVRAALSWSYRALSPEAATLFRRLSQHPGPEFTVASAAALSGSSPARARRLLTELAHAHLVTEQNPGRYAMHDLLRAYAIEQAHKVDVDADRQAALLRMLDSDPETLGFGIRAGRPR</sequence>
<dbReference type="Gene3D" id="1.10.10.10">
    <property type="entry name" value="Winged helix-like DNA-binding domain superfamily/Winged helix DNA-binding domain"/>
    <property type="match status" value="1"/>
</dbReference>
<dbReference type="SMART" id="SM01043">
    <property type="entry name" value="BTAD"/>
    <property type="match status" value="1"/>
</dbReference>
<dbReference type="SUPFAM" id="SSF46894">
    <property type="entry name" value="C-terminal effector domain of the bipartite response regulators"/>
    <property type="match status" value="1"/>
</dbReference>
<evidence type="ECO:0000256" key="3">
    <source>
        <dbReference type="ARBA" id="ARBA00023125"/>
    </source>
</evidence>
<dbReference type="Gene3D" id="3.40.50.300">
    <property type="entry name" value="P-loop containing nucleotide triphosphate hydrolases"/>
    <property type="match status" value="1"/>
</dbReference>
<organism evidence="7 8">
    <name type="scientific">Kutzneria chonburiensis</name>
    <dbReference type="NCBI Taxonomy" id="1483604"/>
    <lineage>
        <taxon>Bacteria</taxon>
        <taxon>Bacillati</taxon>
        <taxon>Actinomycetota</taxon>
        <taxon>Actinomycetes</taxon>
        <taxon>Pseudonocardiales</taxon>
        <taxon>Pseudonocardiaceae</taxon>
        <taxon>Kutzneria</taxon>
    </lineage>
</organism>
<dbReference type="SUPFAM" id="SSF52540">
    <property type="entry name" value="P-loop containing nucleoside triphosphate hydrolases"/>
    <property type="match status" value="1"/>
</dbReference>
<comment type="caution">
    <text evidence="7">The sequence shown here is derived from an EMBL/GenBank/DDBJ whole genome shotgun (WGS) entry which is preliminary data.</text>
</comment>
<feature type="DNA-binding region" description="OmpR/PhoB-type" evidence="5">
    <location>
        <begin position="1"/>
        <end position="91"/>
    </location>
</feature>
<dbReference type="InterPro" id="IPR005158">
    <property type="entry name" value="BTAD"/>
</dbReference>
<protein>
    <submittedName>
        <fullName evidence="7">BTAD domain-containing putative transcriptional regulator</fullName>
    </submittedName>
</protein>
<dbReference type="CDD" id="cd15831">
    <property type="entry name" value="BTAD"/>
    <property type="match status" value="1"/>
</dbReference>
<proteinExistence type="inferred from homology"/>
<dbReference type="InterPro" id="IPR016032">
    <property type="entry name" value="Sig_transdc_resp-reg_C-effctor"/>
</dbReference>
<feature type="domain" description="OmpR/PhoB-type" evidence="6">
    <location>
        <begin position="1"/>
        <end position="91"/>
    </location>
</feature>
<comment type="similarity">
    <text evidence="1">Belongs to the AfsR/DnrI/RedD regulatory family.</text>
</comment>
<evidence type="ECO:0000256" key="2">
    <source>
        <dbReference type="ARBA" id="ARBA00023015"/>
    </source>
</evidence>
<dbReference type="PANTHER" id="PTHR35807">
    <property type="entry name" value="TRANSCRIPTIONAL REGULATOR REDD-RELATED"/>
    <property type="match status" value="1"/>
</dbReference>